<proteinExistence type="predicted"/>
<keyword evidence="2" id="KW-0560">Oxidoreductase</keyword>
<protein>
    <submittedName>
        <fullName evidence="2">FAD-dependent monooxygenase</fullName>
    </submittedName>
</protein>
<dbReference type="PANTHER" id="PTHR46865:SF2">
    <property type="entry name" value="MONOOXYGENASE"/>
    <property type="match status" value="1"/>
</dbReference>
<reference evidence="2" key="1">
    <citation type="submission" date="2021-03" db="EMBL/GenBank/DDBJ databases">
        <title>Agromyces archimandritus sp. nov., isolated from the cockroach Archimandrita tessellata.</title>
        <authorList>
            <person name="Guzman J."/>
            <person name="Ortuzar M."/>
            <person name="Poehlein A."/>
            <person name="Daniel R."/>
            <person name="Trujillo M."/>
            <person name="Vilcinskas A."/>
        </authorList>
    </citation>
    <scope>NUCLEOTIDE SEQUENCE</scope>
    <source>
        <strain evidence="2">G127AT</strain>
    </source>
</reference>
<gene>
    <name evidence="2" type="ORF">G127AT_14075</name>
</gene>
<dbReference type="Gene3D" id="3.30.9.10">
    <property type="entry name" value="D-Amino Acid Oxidase, subunit A, domain 2"/>
    <property type="match status" value="1"/>
</dbReference>
<name>A0A975FKW0_9MICO</name>
<dbReference type="InterPro" id="IPR051704">
    <property type="entry name" value="FAD_aromatic-hydroxylase"/>
</dbReference>
<dbReference type="Gene3D" id="3.50.50.60">
    <property type="entry name" value="FAD/NAD(P)-binding domain"/>
    <property type="match status" value="1"/>
</dbReference>
<dbReference type="PRINTS" id="PR00420">
    <property type="entry name" value="RNGMNOXGNASE"/>
</dbReference>
<dbReference type="SUPFAM" id="SSF51905">
    <property type="entry name" value="FAD/NAD(P)-binding domain"/>
    <property type="match status" value="1"/>
</dbReference>
<keyword evidence="2" id="KW-0503">Monooxygenase</keyword>
<dbReference type="PANTHER" id="PTHR46865">
    <property type="entry name" value="OXIDOREDUCTASE-RELATED"/>
    <property type="match status" value="1"/>
</dbReference>
<dbReference type="RefSeq" id="WP_210897911.1">
    <property type="nucleotide sequence ID" value="NZ_CP071696.1"/>
</dbReference>
<dbReference type="InterPro" id="IPR036188">
    <property type="entry name" value="FAD/NAD-bd_sf"/>
</dbReference>
<dbReference type="Proteomes" id="UP000671914">
    <property type="component" value="Chromosome"/>
</dbReference>
<evidence type="ECO:0000259" key="1">
    <source>
        <dbReference type="Pfam" id="PF01494"/>
    </source>
</evidence>
<dbReference type="EMBL" id="CP071696">
    <property type="protein sequence ID" value="QTX04380.1"/>
    <property type="molecule type" value="Genomic_DNA"/>
</dbReference>
<dbReference type="Pfam" id="PF01494">
    <property type="entry name" value="FAD_binding_3"/>
    <property type="match status" value="1"/>
</dbReference>
<dbReference type="GO" id="GO:0004497">
    <property type="term" value="F:monooxygenase activity"/>
    <property type="evidence" value="ECO:0007669"/>
    <property type="project" value="UniProtKB-KW"/>
</dbReference>
<accession>A0A975FKW0</accession>
<dbReference type="AlphaFoldDB" id="A0A975FKW0"/>
<sequence length="411" mass="42722">MTGTEPSTTAPRILVSGGGIAGLALALQLVRAGRAVTVVERAPAPRSGGQAVDLRGASHEVARRMGLLSGIHPRRLDERGIAYVDGRGRITGRLSMEAFDGKGPVAEVEISRGDLNEVLLDELAAAAAARPGLLEHRYGDHLASLAQDDSGVDAVFASGRTERYAVAIGADGVHSATRRLAFAPEAEVSTYLGGYIAFFTMPTPADVQPGWFSMRVVPGAAIGIRPTGDPAVSMALITLRTEHDPALRGDRAAQQALVRRMIAGAGWHAATILETMEGAADFYFDELDRVDLDSPVDGRIGLVGDAASCGSPLSGMGTATALIGAYLLAAELVADPVDPVAALRRYAAALAPFAEAGKVLPGGGIGFMVPANRFAAIASQATMGIMLTRPFLPLMRKMYLAGRPVDPALPA</sequence>
<evidence type="ECO:0000313" key="2">
    <source>
        <dbReference type="EMBL" id="QTX04380.1"/>
    </source>
</evidence>
<dbReference type="InterPro" id="IPR002938">
    <property type="entry name" value="FAD-bd"/>
</dbReference>
<dbReference type="KEGG" id="aarc:G127AT_14075"/>
<organism evidence="2 3">
    <name type="scientific">Agromyces archimandritae</name>
    <dbReference type="NCBI Taxonomy" id="2781962"/>
    <lineage>
        <taxon>Bacteria</taxon>
        <taxon>Bacillati</taxon>
        <taxon>Actinomycetota</taxon>
        <taxon>Actinomycetes</taxon>
        <taxon>Micrococcales</taxon>
        <taxon>Microbacteriaceae</taxon>
        <taxon>Agromyces</taxon>
    </lineage>
</organism>
<feature type="domain" description="FAD-binding" evidence="1">
    <location>
        <begin position="13"/>
        <end position="334"/>
    </location>
</feature>
<keyword evidence="3" id="KW-1185">Reference proteome</keyword>
<evidence type="ECO:0000313" key="3">
    <source>
        <dbReference type="Proteomes" id="UP000671914"/>
    </source>
</evidence>
<dbReference type="GO" id="GO:0071949">
    <property type="term" value="F:FAD binding"/>
    <property type="evidence" value="ECO:0007669"/>
    <property type="project" value="InterPro"/>
</dbReference>